<evidence type="ECO:0000313" key="2">
    <source>
        <dbReference type="EMBL" id="KAL1379869.1"/>
    </source>
</evidence>
<name>A0ABD1CW15_CULPP</name>
<organism evidence="2 3">
    <name type="scientific">Culex pipiens pipiens</name>
    <name type="common">Northern house mosquito</name>
    <dbReference type="NCBI Taxonomy" id="38569"/>
    <lineage>
        <taxon>Eukaryota</taxon>
        <taxon>Metazoa</taxon>
        <taxon>Ecdysozoa</taxon>
        <taxon>Arthropoda</taxon>
        <taxon>Hexapoda</taxon>
        <taxon>Insecta</taxon>
        <taxon>Pterygota</taxon>
        <taxon>Neoptera</taxon>
        <taxon>Endopterygota</taxon>
        <taxon>Diptera</taxon>
        <taxon>Nematocera</taxon>
        <taxon>Culicoidea</taxon>
        <taxon>Culicidae</taxon>
        <taxon>Culicinae</taxon>
        <taxon>Culicini</taxon>
        <taxon>Culex</taxon>
        <taxon>Culex</taxon>
    </lineage>
</organism>
<dbReference type="InterPro" id="IPR043160">
    <property type="entry name" value="Dynein_C_barrel"/>
</dbReference>
<dbReference type="InterPro" id="IPR026983">
    <property type="entry name" value="DHC"/>
</dbReference>
<dbReference type="InterPro" id="IPR041228">
    <property type="entry name" value="Dynein_C"/>
</dbReference>
<protein>
    <recommendedName>
        <fullName evidence="1">Dynein heavy chain C-terminal domain-containing protein</fullName>
    </recommendedName>
</protein>
<feature type="domain" description="Dynein heavy chain C-terminal" evidence="1">
    <location>
        <begin position="213"/>
        <end position="281"/>
    </location>
</feature>
<dbReference type="PANTHER" id="PTHR10676:SF344">
    <property type="entry name" value="DYNEIN AXONEMAL HEAVY CHAIN 5"/>
    <property type="match status" value="1"/>
</dbReference>
<dbReference type="EMBL" id="JBEHCU010009446">
    <property type="protein sequence ID" value="KAL1379869.1"/>
    <property type="molecule type" value="Genomic_DNA"/>
</dbReference>
<dbReference type="AlphaFoldDB" id="A0ABD1CW15"/>
<sequence>MWFYQEVDMQAKRDINKLGPSRAGAFSSSKTSQGVSGASHNRSHKLLIMDGWSCAFTGICIYMFHNIQKQLSEEASAYRVPNSRNVQIYVDGINQKPSTDTSEVLGLHPNADITSVQPKEGGGGGVETRESIVCQEGSTIYSGSFPHSMLLFLVEKSLNRISWESTTLQFWYTELLERNQQFRVWINNDRPKVLWMAGVLLGEGVYVSGLFLEVQAKILYEQMQVIYIYVINTTASKNPRLYECPINRKPQRTDKKFVGSIDCETDSSPRHWTLRGVTLFCDIK</sequence>
<accession>A0ABD1CW15</accession>
<reference evidence="2 3" key="1">
    <citation type="submission" date="2024-05" db="EMBL/GenBank/DDBJ databases">
        <title>Culex pipiens pipiens assembly and annotation.</title>
        <authorList>
            <person name="Alout H."/>
            <person name="Durand T."/>
        </authorList>
    </citation>
    <scope>NUCLEOTIDE SEQUENCE [LARGE SCALE GENOMIC DNA]</scope>
    <source>
        <strain evidence="2">HA-2024</strain>
        <tissue evidence="2">Whole body</tissue>
    </source>
</reference>
<dbReference type="PANTHER" id="PTHR10676">
    <property type="entry name" value="DYNEIN HEAVY CHAIN FAMILY PROTEIN"/>
    <property type="match status" value="1"/>
</dbReference>
<keyword evidence="3" id="KW-1185">Reference proteome</keyword>
<evidence type="ECO:0000313" key="3">
    <source>
        <dbReference type="Proteomes" id="UP001562425"/>
    </source>
</evidence>
<dbReference type="Proteomes" id="UP001562425">
    <property type="component" value="Unassembled WGS sequence"/>
</dbReference>
<dbReference type="Gene3D" id="3.10.490.20">
    <property type="match status" value="1"/>
</dbReference>
<gene>
    <name evidence="2" type="ORF">pipiens_003707</name>
</gene>
<dbReference type="Pfam" id="PF18199">
    <property type="entry name" value="Dynein_C"/>
    <property type="match status" value="2"/>
</dbReference>
<feature type="domain" description="Dynein heavy chain C-terminal" evidence="1">
    <location>
        <begin position="159"/>
        <end position="199"/>
    </location>
</feature>
<evidence type="ECO:0000259" key="1">
    <source>
        <dbReference type="Pfam" id="PF18199"/>
    </source>
</evidence>
<comment type="caution">
    <text evidence="2">The sequence shown here is derived from an EMBL/GenBank/DDBJ whole genome shotgun (WGS) entry which is preliminary data.</text>
</comment>
<proteinExistence type="predicted"/>